<dbReference type="Pfam" id="PF11467">
    <property type="entry name" value="LEDGF"/>
    <property type="match status" value="1"/>
</dbReference>
<comment type="subcellular location">
    <subcellularLocation>
        <location evidence="1">Nucleus</location>
    </subcellularLocation>
</comment>
<dbReference type="Gene3D" id="2.30.30.140">
    <property type="match status" value="1"/>
</dbReference>
<dbReference type="InterPro" id="IPR021567">
    <property type="entry name" value="LEDGF_IBD"/>
</dbReference>
<dbReference type="OrthoDB" id="62853at2759"/>
<feature type="region of interest" description="Disordered" evidence="5">
    <location>
        <begin position="198"/>
        <end position="240"/>
    </location>
</feature>
<dbReference type="KEGG" id="mde:101894543"/>
<feature type="region of interest" description="Disordered" evidence="5">
    <location>
        <begin position="165"/>
        <end position="186"/>
    </location>
</feature>
<keyword evidence="9" id="KW-1185">Reference proteome</keyword>
<dbReference type="SUPFAM" id="SSF63748">
    <property type="entry name" value="Tudor/PWWP/MBT"/>
    <property type="match status" value="1"/>
</dbReference>
<dbReference type="InterPro" id="IPR036218">
    <property type="entry name" value="HIVI-bd_sf"/>
</dbReference>
<dbReference type="PANTHER" id="PTHR12550:SF70">
    <property type="entry name" value="JIL-1 ANCHORING AND STABILIZING PROTEIN, ISOFORM A"/>
    <property type="match status" value="1"/>
</dbReference>
<evidence type="ECO:0000256" key="5">
    <source>
        <dbReference type="SAM" id="MobiDB-lite"/>
    </source>
</evidence>
<evidence type="ECO:0000313" key="9">
    <source>
        <dbReference type="Proteomes" id="UP001652621"/>
    </source>
</evidence>
<feature type="compositionally biased region" description="Basic and acidic residues" evidence="5">
    <location>
        <begin position="525"/>
        <end position="550"/>
    </location>
</feature>
<dbReference type="VEuPathDB" id="VectorBase:MDOMA2_020758"/>
<evidence type="ECO:0000256" key="1">
    <source>
        <dbReference type="ARBA" id="ARBA00004123"/>
    </source>
</evidence>
<evidence type="ECO:0000313" key="7">
    <source>
        <dbReference type="EMBL" id="AFP59740.1"/>
    </source>
</evidence>
<keyword evidence="4" id="KW-0539">Nucleus</keyword>
<dbReference type="GO" id="GO:0005634">
    <property type="term" value="C:nucleus"/>
    <property type="evidence" value="ECO:0007669"/>
    <property type="project" value="UniProtKB-SubCell"/>
</dbReference>
<dbReference type="PROSITE" id="PS50812">
    <property type="entry name" value="PWWP"/>
    <property type="match status" value="1"/>
</dbReference>
<dbReference type="SUPFAM" id="SSF140576">
    <property type="entry name" value="HIV integrase-binding domain"/>
    <property type="match status" value="1"/>
</dbReference>
<reference evidence="8" key="2">
    <citation type="submission" date="2020-05" db="UniProtKB">
        <authorList>
            <consortium name="EnsemblMetazoa"/>
        </authorList>
    </citation>
    <scope>IDENTIFICATION</scope>
    <source>
        <strain evidence="8">Aabys</strain>
    </source>
</reference>
<dbReference type="VEuPathDB" id="VectorBase:MDOA006442"/>
<keyword evidence="3" id="KW-0175">Coiled coil</keyword>
<dbReference type="EMBL" id="KA645111">
    <property type="protein sequence ID" value="AFP59740.1"/>
    <property type="molecule type" value="mRNA"/>
</dbReference>
<dbReference type="EnsemblMetazoa" id="MDOA006442-RA">
    <property type="protein sequence ID" value="MDOA006442-PA"/>
    <property type="gene ID" value="MDOA006442"/>
</dbReference>
<organism evidence="7">
    <name type="scientific">Musca domestica</name>
    <name type="common">House fly</name>
    <dbReference type="NCBI Taxonomy" id="7370"/>
    <lineage>
        <taxon>Eukaryota</taxon>
        <taxon>Metazoa</taxon>
        <taxon>Ecdysozoa</taxon>
        <taxon>Arthropoda</taxon>
        <taxon>Hexapoda</taxon>
        <taxon>Insecta</taxon>
        <taxon>Pterygota</taxon>
        <taxon>Neoptera</taxon>
        <taxon>Endopterygota</taxon>
        <taxon>Diptera</taxon>
        <taxon>Brachycera</taxon>
        <taxon>Muscomorpha</taxon>
        <taxon>Muscoidea</taxon>
        <taxon>Muscidae</taxon>
        <taxon>Musca</taxon>
    </lineage>
</organism>
<dbReference type="Proteomes" id="UP001652621">
    <property type="component" value="Unplaced"/>
</dbReference>
<evidence type="ECO:0000256" key="2">
    <source>
        <dbReference type="ARBA" id="ARBA00005309"/>
    </source>
</evidence>
<proteinExistence type="evidence at transcript level"/>
<evidence type="ECO:0000313" key="8">
    <source>
        <dbReference type="EnsemblMetazoa" id="MDOA006442-PA"/>
    </source>
</evidence>
<dbReference type="AlphaFoldDB" id="T1P8L8"/>
<dbReference type="PANTHER" id="PTHR12550">
    <property type="entry name" value="HEPATOMA-DERIVED GROWTH FACTOR-RELATED"/>
    <property type="match status" value="1"/>
</dbReference>
<reference evidence="10" key="3">
    <citation type="submission" date="2025-04" db="UniProtKB">
        <authorList>
            <consortium name="RefSeq"/>
        </authorList>
    </citation>
    <scope>IDENTIFICATION</scope>
    <source>
        <strain evidence="10">Aabys</strain>
    </source>
</reference>
<accession>T1P8L8</accession>
<dbReference type="RefSeq" id="XP_005182962.1">
    <property type="nucleotide sequence ID" value="XM_005182905.3"/>
</dbReference>
<evidence type="ECO:0000256" key="4">
    <source>
        <dbReference type="ARBA" id="ARBA00023242"/>
    </source>
</evidence>
<dbReference type="SMART" id="SM00293">
    <property type="entry name" value="PWWP"/>
    <property type="match status" value="1"/>
</dbReference>
<dbReference type="InterPro" id="IPR035441">
    <property type="entry name" value="TFIIS/LEDGF_dom_sf"/>
</dbReference>
<name>T1P8L8_MUSDO</name>
<comment type="similarity">
    <text evidence="2">Belongs to the HDGF family.</text>
</comment>
<dbReference type="CDD" id="cd05834">
    <property type="entry name" value="PWWP_HRP"/>
    <property type="match status" value="1"/>
</dbReference>
<protein>
    <submittedName>
        <fullName evidence="7">Lens epithelium-derived growth factor (LEDGF)</fullName>
    </submittedName>
    <submittedName>
        <fullName evidence="10">PC4 and SFRS1-interacting protein</fullName>
    </submittedName>
</protein>
<feature type="domain" description="PWWP" evidence="6">
    <location>
        <begin position="10"/>
        <end position="60"/>
    </location>
</feature>
<dbReference type="STRING" id="7370.T1P8L8"/>
<feature type="compositionally biased region" description="Basic and acidic residues" evidence="5">
    <location>
        <begin position="223"/>
        <end position="235"/>
    </location>
</feature>
<gene>
    <name evidence="10" type="primary">LOC101894543</name>
    <name evidence="8" type="synonym">101894543</name>
</gene>
<dbReference type="Gene3D" id="1.20.930.10">
    <property type="entry name" value="Conserved domain common to transcription factors TFIIS, elongin A, CRSP70"/>
    <property type="match status" value="1"/>
</dbReference>
<feature type="region of interest" description="Disordered" evidence="5">
    <location>
        <begin position="491"/>
        <end position="550"/>
    </location>
</feature>
<dbReference type="eggNOG" id="KOG1904">
    <property type="taxonomic scope" value="Eukaryota"/>
</dbReference>
<sequence length="550" mass="61684">MVKEKKQFNIGDLVFAKVKGYPAWPAKITRYNNKKYNVYFYGTGETANIKLEDLFQYKDNKEKFATDKNMKRNNFREAMEQIEAALNGEDSAPIDLPAVVSGGGAGVADSTADASQLESQFDNTVDESAVNDTNIDGVDDSQMEVDEEGGAEPVANVKEEATAVATEKSIKKDPEAPTVPESEVVSRSGRKIKLKRYIDDDGDTGPIAHAPAPKKKVPSEGIASHDAKVKSEKRNSSNAKPVATITPTVKTSTKNEFLNNLLLAFVPPAKCVGIKLDYLKPETFETPEDKQKWEENALKEAEELKTKLEMGAIKLDSVLDRVVVNPSRGKIHPDAVNRFTSQMIEQEDALLIERDFIQLSAQLRECLGLKRADVDRCLKIIKQYKEFQLTKIMLLRNPDCVDSIRRMRRYIGNLKLWNLSEEEEADFKAKAEIIRSEAVLIYNNFKKIFGPSTSSHFWEEFYNQAQTYAENTKHINNRIILSEERYKTLSANKNSTKNSKSKAKKTDIKSEQDVLPSTEDATNDDDVKAEGEDTKAVNTDENHHTAVEAN</sequence>
<dbReference type="Pfam" id="PF00855">
    <property type="entry name" value="PWWP"/>
    <property type="match status" value="1"/>
</dbReference>
<evidence type="ECO:0000313" key="10">
    <source>
        <dbReference type="RefSeq" id="XP_005182962.1"/>
    </source>
</evidence>
<evidence type="ECO:0000259" key="6">
    <source>
        <dbReference type="PROSITE" id="PS50812"/>
    </source>
</evidence>
<dbReference type="GeneID" id="101894543"/>
<evidence type="ECO:0000256" key="3">
    <source>
        <dbReference type="ARBA" id="ARBA00023054"/>
    </source>
</evidence>
<dbReference type="CTD" id="43576"/>
<reference evidence="7" key="1">
    <citation type="submission" date="2012-08" db="EMBL/GenBank/DDBJ databases">
        <title>Transcriptome of adult Musca domestica launches a platform for comparative house fly gene expression and characterization of differential gene expression among resistant and susceptible house flies.</title>
        <authorList>
            <person name="Liu N."/>
            <person name="Zhang L."/>
            <person name="Li M."/>
            <person name="Reid W."/>
        </authorList>
    </citation>
    <scope>NUCLEOTIDE SEQUENCE</scope>
    <source>
        <strain evidence="7">ALHF</strain>
        <tissue evidence="7">Whole body</tissue>
    </source>
</reference>
<dbReference type="InterPro" id="IPR000313">
    <property type="entry name" value="PWWP_dom"/>
</dbReference>